<protein>
    <submittedName>
        <fullName evidence="2">Uncharacterized protein</fullName>
    </submittedName>
</protein>
<organism evidence="2">
    <name type="scientific">uncultured Caudovirales phage</name>
    <dbReference type="NCBI Taxonomy" id="2100421"/>
    <lineage>
        <taxon>Viruses</taxon>
        <taxon>Duplodnaviria</taxon>
        <taxon>Heunggongvirae</taxon>
        <taxon>Uroviricota</taxon>
        <taxon>Caudoviricetes</taxon>
        <taxon>Peduoviridae</taxon>
        <taxon>Maltschvirus</taxon>
        <taxon>Maltschvirus maltsch</taxon>
    </lineage>
</organism>
<reference evidence="2" key="1">
    <citation type="submission" date="2020-04" db="EMBL/GenBank/DDBJ databases">
        <authorList>
            <person name="Chiriac C."/>
            <person name="Salcher M."/>
            <person name="Ghai R."/>
            <person name="Kavagutti S V."/>
        </authorList>
    </citation>
    <scope>NUCLEOTIDE SEQUENCE</scope>
</reference>
<sequence length="95" mass="10545">MAKKVNANFNGELRKNNVKGGAWIAEYMVTRSDQEKPVAANYTAFANPSAGKKWLKEMVLAHTPKKSIKMVAGTDKDAKDKPIYFNGDVPFKVEV</sequence>
<gene>
    <name evidence="1" type="ORF">UFOVP429_76</name>
    <name evidence="2" type="ORF">UFOVP696_91</name>
</gene>
<dbReference type="EMBL" id="LR796666">
    <property type="protein sequence ID" value="CAB4158223.1"/>
    <property type="molecule type" value="Genomic_DNA"/>
</dbReference>
<evidence type="ECO:0000313" key="2">
    <source>
        <dbReference type="EMBL" id="CAB4158223.1"/>
    </source>
</evidence>
<proteinExistence type="predicted"/>
<accession>A0A6J5NH32</accession>
<dbReference type="EMBL" id="LR796484">
    <property type="protein sequence ID" value="CAB4148016.1"/>
    <property type="molecule type" value="Genomic_DNA"/>
</dbReference>
<name>A0A6J5NH32_9CAUD</name>
<evidence type="ECO:0000313" key="1">
    <source>
        <dbReference type="EMBL" id="CAB4148016.1"/>
    </source>
</evidence>